<keyword evidence="3" id="KW-1185">Reference proteome</keyword>
<feature type="compositionally biased region" description="Basic and acidic residues" evidence="1">
    <location>
        <begin position="181"/>
        <end position="204"/>
    </location>
</feature>
<gene>
    <name evidence="2" type="ORF">PV05_03497</name>
</gene>
<name>A0A0D2ETK7_9EURO</name>
<dbReference type="EMBL" id="KN847318">
    <property type="protein sequence ID" value="KIW59013.1"/>
    <property type="molecule type" value="Genomic_DNA"/>
</dbReference>
<feature type="compositionally biased region" description="Polar residues" evidence="1">
    <location>
        <begin position="259"/>
        <end position="273"/>
    </location>
</feature>
<dbReference type="OrthoDB" id="4117770at2759"/>
<dbReference type="RefSeq" id="XP_013319597.1">
    <property type="nucleotide sequence ID" value="XM_013464143.1"/>
</dbReference>
<feature type="compositionally biased region" description="Polar residues" evidence="1">
    <location>
        <begin position="485"/>
        <end position="494"/>
    </location>
</feature>
<feature type="compositionally biased region" description="Polar residues" evidence="1">
    <location>
        <begin position="39"/>
        <end position="48"/>
    </location>
</feature>
<organism evidence="2 3">
    <name type="scientific">Exophiala xenobiotica</name>
    <dbReference type="NCBI Taxonomy" id="348802"/>
    <lineage>
        <taxon>Eukaryota</taxon>
        <taxon>Fungi</taxon>
        <taxon>Dikarya</taxon>
        <taxon>Ascomycota</taxon>
        <taxon>Pezizomycotina</taxon>
        <taxon>Eurotiomycetes</taxon>
        <taxon>Chaetothyriomycetidae</taxon>
        <taxon>Chaetothyriales</taxon>
        <taxon>Herpotrichiellaceae</taxon>
        <taxon>Exophiala</taxon>
    </lineage>
</organism>
<feature type="compositionally biased region" description="Polar residues" evidence="1">
    <location>
        <begin position="450"/>
        <end position="461"/>
    </location>
</feature>
<feature type="compositionally biased region" description="Polar residues" evidence="1">
    <location>
        <begin position="361"/>
        <end position="375"/>
    </location>
</feature>
<feature type="compositionally biased region" description="Polar residues" evidence="1">
    <location>
        <begin position="146"/>
        <end position="155"/>
    </location>
</feature>
<proteinExistence type="predicted"/>
<feature type="region of interest" description="Disordered" evidence="1">
    <location>
        <begin position="1"/>
        <end position="125"/>
    </location>
</feature>
<accession>A0A0D2ETK7</accession>
<feature type="compositionally biased region" description="Basic and acidic residues" evidence="1">
    <location>
        <begin position="79"/>
        <end position="88"/>
    </location>
</feature>
<dbReference type="HOGENOM" id="CLU_029459_0_0_1"/>
<reference evidence="2 3" key="1">
    <citation type="submission" date="2015-01" db="EMBL/GenBank/DDBJ databases">
        <title>The Genome Sequence of Exophiala xenobiotica CBS118157.</title>
        <authorList>
            <consortium name="The Broad Institute Genomics Platform"/>
            <person name="Cuomo C."/>
            <person name="de Hoog S."/>
            <person name="Gorbushina A."/>
            <person name="Stielow B."/>
            <person name="Teixiera M."/>
            <person name="Abouelleil A."/>
            <person name="Chapman S.B."/>
            <person name="Priest M."/>
            <person name="Young S.K."/>
            <person name="Wortman J."/>
            <person name="Nusbaum C."/>
            <person name="Birren B."/>
        </authorList>
    </citation>
    <scope>NUCLEOTIDE SEQUENCE [LARGE SCALE GENOMIC DNA]</scope>
    <source>
        <strain evidence="2 3">CBS 118157</strain>
    </source>
</reference>
<feature type="compositionally biased region" description="Low complexity" evidence="1">
    <location>
        <begin position="279"/>
        <end position="291"/>
    </location>
</feature>
<feature type="compositionally biased region" description="Low complexity" evidence="1">
    <location>
        <begin position="303"/>
        <end position="318"/>
    </location>
</feature>
<sequence length="540" mass="58395">MTTALNHRRPSGDSSAVPKLSYRNASPSKDLEPLRELPSANNTTSPVVSISKAEKAEPTQDGDDPEAGQQDKPPLSIRQLREQARSKVLEQTVRQSQQEQRAQDAKSTHPAQLPQQKKKSPLFGGLFQVKEPTQVALNQVAAQLISQHGSTSATRVPNVRMEKMPDFVPKVNSKWDGIPEGVKKREKDRKQRERGQGSSTRRDSGIYSDYEFPSQEDRDRGRGHLNSRNSSSTTGSFGSRGRSSGSHTNSTRARFYAPSVNSSGDLASQQRTNHACVRASSFQSNSASNPSDAGLAESPLEISAPSPGIPSLSGPSGPVRSSEYQVGDARMPSLKGLNPIHESPSPNIRTLPKIDAAPSPETFSSQSPQETSPASRSPRPMHSRYDTVIGDEVTLTSSGPGVLGPPAASKSSRFTVAQGFPAGEAREMVLLDDEEEPPPVTDLPLRPSDASEQTPVKSSFATPRKHQHQRSDSSRFRLALRPGTPSKNNATSRDTQVKDKSPLRTSTDGSEGSPRGLRSPRSKVSKSFNIFSKEKDSDAV</sequence>
<dbReference type="GeneID" id="25325405"/>
<evidence type="ECO:0000313" key="2">
    <source>
        <dbReference type="EMBL" id="KIW59013.1"/>
    </source>
</evidence>
<dbReference type="Proteomes" id="UP000054342">
    <property type="component" value="Unassembled WGS sequence"/>
</dbReference>
<evidence type="ECO:0000256" key="1">
    <source>
        <dbReference type="SAM" id="MobiDB-lite"/>
    </source>
</evidence>
<feature type="compositionally biased region" description="Low complexity" evidence="1">
    <location>
        <begin position="226"/>
        <end position="252"/>
    </location>
</feature>
<feature type="region of interest" description="Disordered" evidence="1">
    <location>
        <begin position="146"/>
        <end position="540"/>
    </location>
</feature>
<protein>
    <submittedName>
        <fullName evidence="2">Uncharacterized protein</fullName>
    </submittedName>
</protein>
<dbReference type="AlphaFoldDB" id="A0A0D2ETK7"/>
<evidence type="ECO:0000313" key="3">
    <source>
        <dbReference type="Proteomes" id="UP000054342"/>
    </source>
</evidence>